<dbReference type="InterPro" id="IPR015897">
    <property type="entry name" value="CHK_kinase-like"/>
</dbReference>
<reference evidence="2 3" key="1">
    <citation type="submission" date="2024-05" db="EMBL/GenBank/DDBJ databases">
        <title>Culex pipiens pipiens assembly and annotation.</title>
        <authorList>
            <person name="Alout H."/>
            <person name="Durand T."/>
        </authorList>
    </citation>
    <scope>NUCLEOTIDE SEQUENCE [LARGE SCALE GENOMIC DNA]</scope>
    <source>
        <strain evidence="2">HA-2024</strain>
        <tissue evidence="2">Whole body</tissue>
    </source>
</reference>
<gene>
    <name evidence="2" type="ORF">pipiens_009050</name>
</gene>
<name>A0ABD1DFF6_CULPP</name>
<accession>A0ABD1DFF6</accession>
<evidence type="ECO:0000259" key="1">
    <source>
        <dbReference type="SMART" id="SM00587"/>
    </source>
</evidence>
<dbReference type="SUPFAM" id="SSF56112">
    <property type="entry name" value="Protein kinase-like (PK-like)"/>
    <property type="match status" value="1"/>
</dbReference>
<dbReference type="Proteomes" id="UP001562425">
    <property type="component" value="Unassembled WGS sequence"/>
</dbReference>
<sequence>MALLLPAYLNESLIQTALESGLEYPRRTRIQLLQCRFRCATTVGDNYLSDVFRAWVRFRRLDEQDRDEDISLIVKCMPADGHRGSVIEELNVFEKEVLMFRDVVPQLSEVVGGEQFAAKLYYATEDPIRMIVFQDLNAINYTMTNRTNGGLDLNHCMLIMRKIAKFHAASMIMASKSPTKRKEFEQDFGYGFLNPKVSRENNTVMGIFTQGLSTLIECASTWTNLDPDIVKKLRALKPVYKERLEKSLNQQCLDGFKVMNHGDLWSNNMLFKYCPDGTPQDVIFVDYQLSCYTSPGVDLNYSLINCPTFEVREKHRDGLIAEYHKNLTTVLKDAGYDKIPSLVDVKKEIQRMNFYSFFAAVAILPIVTMESIESGLDVGLDALADEKKAEQLRLHQYNGDRYRRSIVVLLQRFNREGLLD</sequence>
<dbReference type="Gene3D" id="3.90.1200.10">
    <property type="match status" value="1"/>
</dbReference>
<dbReference type="AlphaFoldDB" id="A0ABD1DFF6"/>
<evidence type="ECO:0000313" key="2">
    <source>
        <dbReference type="EMBL" id="KAL1398341.1"/>
    </source>
</evidence>
<comment type="caution">
    <text evidence="2">The sequence shown here is derived from an EMBL/GenBank/DDBJ whole genome shotgun (WGS) entry which is preliminary data.</text>
</comment>
<protein>
    <recommendedName>
        <fullName evidence="1">CHK kinase-like domain-containing protein</fullName>
    </recommendedName>
</protein>
<dbReference type="SMART" id="SM00587">
    <property type="entry name" value="CHK"/>
    <property type="match status" value="1"/>
</dbReference>
<dbReference type="InterPro" id="IPR011009">
    <property type="entry name" value="Kinase-like_dom_sf"/>
</dbReference>
<feature type="domain" description="CHK kinase-like" evidence="1">
    <location>
        <begin position="131"/>
        <end position="333"/>
    </location>
</feature>
<organism evidence="2 3">
    <name type="scientific">Culex pipiens pipiens</name>
    <name type="common">Northern house mosquito</name>
    <dbReference type="NCBI Taxonomy" id="38569"/>
    <lineage>
        <taxon>Eukaryota</taxon>
        <taxon>Metazoa</taxon>
        <taxon>Ecdysozoa</taxon>
        <taxon>Arthropoda</taxon>
        <taxon>Hexapoda</taxon>
        <taxon>Insecta</taxon>
        <taxon>Pterygota</taxon>
        <taxon>Neoptera</taxon>
        <taxon>Endopterygota</taxon>
        <taxon>Diptera</taxon>
        <taxon>Nematocera</taxon>
        <taxon>Culicoidea</taxon>
        <taxon>Culicidae</taxon>
        <taxon>Culicinae</taxon>
        <taxon>Culicini</taxon>
        <taxon>Culex</taxon>
        <taxon>Culex</taxon>
    </lineage>
</organism>
<dbReference type="InterPro" id="IPR004119">
    <property type="entry name" value="EcKL"/>
</dbReference>
<dbReference type="Pfam" id="PF02958">
    <property type="entry name" value="EcKL"/>
    <property type="match status" value="1"/>
</dbReference>
<keyword evidence="3" id="KW-1185">Reference proteome</keyword>
<evidence type="ECO:0000313" key="3">
    <source>
        <dbReference type="Proteomes" id="UP001562425"/>
    </source>
</evidence>
<dbReference type="EMBL" id="JBEHCU010005928">
    <property type="protein sequence ID" value="KAL1398341.1"/>
    <property type="molecule type" value="Genomic_DNA"/>
</dbReference>
<dbReference type="PANTHER" id="PTHR11012:SF56">
    <property type="entry name" value="CHK KINASE-LIKE DOMAIN-CONTAINING PROTEIN-RELATED"/>
    <property type="match status" value="1"/>
</dbReference>
<dbReference type="PANTHER" id="PTHR11012">
    <property type="entry name" value="PROTEIN KINASE-LIKE DOMAIN-CONTAINING"/>
    <property type="match status" value="1"/>
</dbReference>
<proteinExistence type="predicted"/>